<evidence type="ECO:0000259" key="3">
    <source>
        <dbReference type="Pfam" id="PF09822"/>
    </source>
</evidence>
<dbReference type="Proteomes" id="UP000346198">
    <property type="component" value="Unassembled WGS sequence"/>
</dbReference>
<keyword evidence="2" id="KW-0812">Transmembrane</keyword>
<dbReference type="InterPro" id="IPR019196">
    <property type="entry name" value="ABC_transp_unknown"/>
</dbReference>
<feature type="domain" description="DUF7088" evidence="4">
    <location>
        <begin position="42"/>
        <end position="127"/>
    </location>
</feature>
<dbReference type="EMBL" id="CAAHFH010000001">
    <property type="protein sequence ID" value="VGO20134.1"/>
    <property type="molecule type" value="Genomic_DNA"/>
</dbReference>
<feature type="compositionally biased region" description="Polar residues" evidence="1">
    <location>
        <begin position="343"/>
        <end position="354"/>
    </location>
</feature>
<reference evidence="5 6" key="1">
    <citation type="submission" date="2019-04" db="EMBL/GenBank/DDBJ databases">
        <authorList>
            <person name="Van Vliet M D."/>
        </authorList>
    </citation>
    <scope>NUCLEOTIDE SEQUENCE [LARGE SCALE GENOMIC DNA]</scope>
    <source>
        <strain evidence="5 6">F21</strain>
    </source>
</reference>
<dbReference type="AlphaFoldDB" id="A0A6C2ULF5"/>
<keyword evidence="6" id="KW-1185">Reference proteome</keyword>
<name>A0A6C2ULF5_9BACT</name>
<dbReference type="Gene3D" id="3.40.30.10">
    <property type="entry name" value="Glutaredoxin"/>
    <property type="match status" value="1"/>
</dbReference>
<proteinExistence type="predicted"/>
<keyword evidence="2" id="KW-0472">Membrane</keyword>
<evidence type="ECO:0000313" key="5">
    <source>
        <dbReference type="EMBL" id="VGO20134.1"/>
    </source>
</evidence>
<feature type="domain" description="ABC-type uncharacterised transport system" evidence="3">
    <location>
        <begin position="171"/>
        <end position="407"/>
    </location>
</feature>
<evidence type="ECO:0000259" key="4">
    <source>
        <dbReference type="Pfam" id="PF23357"/>
    </source>
</evidence>
<dbReference type="Pfam" id="PF23357">
    <property type="entry name" value="DUF7088"/>
    <property type="match status" value="1"/>
</dbReference>
<feature type="region of interest" description="Disordered" evidence="1">
    <location>
        <begin position="341"/>
        <end position="360"/>
    </location>
</feature>
<organism evidence="5 6">
    <name type="scientific">Pontiella sulfatireligans</name>
    <dbReference type="NCBI Taxonomy" id="2750658"/>
    <lineage>
        <taxon>Bacteria</taxon>
        <taxon>Pseudomonadati</taxon>
        <taxon>Kiritimatiellota</taxon>
        <taxon>Kiritimatiellia</taxon>
        <taxon>Kiritimatiellales</taxon>
        <taxon>Pontiellaceae</taxon>
        <taxon>Pontiella</taxon>
    </lineage>
</organism>
<keyword evidence="2" id="KW-1133">Transmembrane helix</keyword>
<evidence type="ECO:0000256" key="1">
    <source>
        <dbReference type="SAM" id="MobiDB-lite"/>
    </source>
</evidence>
<feature type="transmembrane region" description="Helical" evidence="2">
    <location>
        <begin position="452"/>
        <end position="473"/>
    </location>
</feature>
<dbReference type="InterPro" id="IPR055396">
    <property type="entry name" value="DUF7088"/>
</dbReference>
<protein>
    <submittedName>
        <fullName evidence="5">Uncharacterized protein</fullName>
    </submittedName>
</protein>
<evidence type="ECO:0000313" key="6">
    <source>
        <dbReference type="Proteomes" id="UP000346198"/>
    </source>
</evidence>
<sequence>MKRIFSNLNILAAVLLAFVLVQLVNFIALTNPLRGNWSGHSYYELSDKTLQMLDELEYDVDITVFFQEEHALYHDIENLLEEYQYNNRNIHVEWVDPARDRARTEKLANKYGLTEAQVVVFDIDGTSKVVRQADIADSQIVNGRKEPVLTAFKGEQAFSSAILSLMQGEPPLVYFLVGHGEKRVTDFDQLAGFSKIGTQILRDNLEVKELMLSAENRVPEDASALVIAGPAQMMSSVEVELVEEYLNRSGRVMVMLDALKETGLEPMLQRWGVGLRNDIVVDLENTLRGSDVHIRRYNPHPITMRMQSIVQFILPRSVQPLAREMEGAVAEDRPSVAPLAMTSDKSWSETQVDDSNAKFDEETGDLRGPITLAVAIERGAAQELLDVQIKPSRVVVIGDSDFVSNGSMVGGNLDFFMSALNWLLDREELIAISPKPIEEIKLSLSRGQLKQLFWINVVAIPLVAVGMGLIIWYRRRK</sequence>
<dbReference type="RefSeq" id="WP_136061576.1">
    <property type="nucleotide sequence ID" value="NZ_CAAHFH010000001.1"/>
</dbReference>
<gene>
    <name evidence="5" type="ORF">SCARR_02195</name>
</gene>
<accession>A0A6C2ULF5</accession>
<evidence type="ECO:0000256" key="2">
    <source>
        <dbReference type="SAM" id="Phobius"/>
    </source>
</evidence>
<dbReference type="Pfam" id="PF09822">
    <property type="entry name" value="ABC_transp_aux"/>
    <property type="match status" value="1"/>
</dbReference>